<dbReference type="EMBL" id="AP022614">
    <property type="protein sequence ID" value="BBZ46709.1"/>
    <property type="molecule type" value="Genomic_DNA"/>
</dbReference>
<dbReference type="SMART" id="SM00267">
    <property type="entry name" value="GGDEF"/>
    <property type="match status" value="1"/>
</dbReference>
<dbReference type="Pfam" id="PF00990">
    <property type="entry name" value="GGDEF"/>
    <property type="match status" value="1"/>
</dbReference>
<dbReference type="InterPro" id="IPR029787">
    <property type="entry name" value="Nucleotide_cyclase"/>
</dbReference>
<sequence>MTAPLRAWWSQPDQFDWITSFLLQRGMLRPARMIMSVVAGSSALVPLTVLPSQSHPTAVQVVTAVFGAAVTVGMTAMWLTRWPTRRQSQAGAVIGALCIGGWSLIQPTAALAALACTAMAVTGGYMAFFHSLRLLLVNALVATVLAATVVLRLAIEVNVATAVSALWVINFVNLSIPLAIWGISQAMGLYAQRSEEDALTGLLNRRAFTAAVAVRLANPPQAHTHLAVVMIDLDNFKRINDTHGHPAGDRALRSVAELLRAHTPADAVICRAGGEEFLVAVTAADADVWPLTARFCDAFAGLSPKITASIGSASTALHLLTGPDVARLIDELVVSADRAMYAAKRNGGNQACHSARA</sequence>
<dbReference type="AlphaFoldDB" id="A0A7I7YYG3"/>
<dbReference type="GO" id="GO:1902201">
    <property type="term" value="P:negative regulation of bacterial-type flagellum-dependent cell motility"/>
    <property type="evidence" value="ECO:0007669"/>
    <property type="project" value="TreeGrafter"/>
</dbReference>
<evidence type="ECO:0000313" key="1">
    <source>
        <dbReference type="EMBL" id="BBZ46709.1"/>
    </source>
</evidence>
<dbReference type="InterPro" id="IPR043128">
    <property type="entry name" value="Rev_trsase/Diguanyl_cyclase"/>
</dbReference>
<dbReference type="SUPFAM" id="SSF55073">
    <property type="entry name" value="Nucleotide cyclase"/>
    <property type="match status" value="1"/>
</dbReference>
<dbReference type="GO" id="GO:0043709">
    <property type="term" value="P:cell adhesion involved in single-species biofilm formation"/>
    <property type="evidence" value="ECO:0007669"/>
    <property type="project" value="TreeGrafter"/>
</dbReference>
<dbReference type="InterPro" id="IPR000160">
    <property type="entry name" value="GGDEF_dom"/>
</dbReference>
<dbReference type="Gene3D" id="3.30.70.270">
    <property type="match status" value="1"/>
</dbReference>
<evidence type="ECO:0000313" key="2">
    <source>
        <dbReference type="Proteomes" id="UP000467105"/>
    </source>
</evidence>
<dbReference type="CDD" id="cd01949">
    <property type="entry name" value="GGDEF"/>
    <property type="match status" value="1"/>
</dbReference>
<dbReference type="RefSeq" id="WP_085270482.1">
    <property type="nucleotide sequence ID" value="NZ_AP022614.1"/>
</dbReference>
<name>A0A7I7YYG3_9MYCO</name>
<protein>
    <submittedName>
        <fullName evidence="1">Uncharacterized protein</fullName>
    </submittedName>
</protein>
<dbReference type="GO" id="GO:0005886">
    <property type="term" value="C:plasma membrane"/>
    <property type="evidence" value="ECO:0007669"/>
    <property type="project" value="TreeGrafter"/>
</dbReference>
<accession>A0A7I7YYG3</accession>
<dbReference type="Proteomes" id="UP000467105">
    <property type="component" value="Chromosome"/>
</dbReference>
<gene>
    <name evidence="1" type="ORF">MPRM_39900</name>
</gene>
<dbReference type="InterPro" id="IPR050469">
    <property type="entry name" value="Diguanylate_Cyclase"/>
</dbReference>
<dbReference type="OrthoDB" id="23692at2"/>
<dbReference type="GO" id="GO:0052621">
    <property type="term" value="F:diguanylate cyclase activity"/>
    <property type="evidence" value="ECO:0007669"/>
    <property type="project" value="TreeGrafter"/>
</dbReference>
<reference evidence="1 2" key="1">
    <citation type="journal article" date="2019" name="Emerg. Microbes Infect.">
        <title>Comprehensive subspecies identification of 175 nontuberculous mycobacteria species based on 7547 genomic profiles.</title>
        <authorList>
            <person name="Matsumoto Y."/>
            <person name="Kinjo T."/>
            <person name="Motooka D."/>
            <person name="Nabeya D."/>
            <person name="Jung N."/>
            <person name="Uechi K."/>
            <person name="Horii T."/>
            <person name="Iida T."/>
            <person name="Fujita J."/>
            <person name="Nakamura S."/>
        </authorList>
    </citation>
    <scope>NUCLEOTIDE SEQUENCE [LARGE SCALE GENOMIC DNA]</scope>
    <source>
        <strain evidence="1 2">JCM 14742</strain>
    </source>
</reference>
<dbReference type="PROSITE" id="PS50887">
    <property type="entry name" value="GGDEF"/>
    <property type="match status" value="1"/>
</dbReference>
<organism evidence="1 2">
    <name type="scientific">Mycobacterium parmense</name>
    <dbReference type="NCBI Taxonomy" id="185642"/>
    <lineage>
        <taxon>Bacteria</taxon>
        <taxon>Bacillati</taxon>
        <taxon>Actinomycetota</taxon>
        <taxon>Actinomycetes</taxon>
        <taxon>Mycobacteriales</taxon>
        <taxon>Mycobacteriaceae</taxon>
        <taxon>Mycobacterium</taxon>
        <taxon>Mycobacterium simiae complex</taxon>
    </lineage>
</organism>
<proteinExistence type="predicted"/>
<dbReference type="PANTHER" id="PTHR45138">
    <property type="entry name" value="REGULATORY COMPONENTS OF SENSORY TRANSDUCTION SYSTEM"/>
    <property type="match status" value="1"/>
</dbReference>
<dbReference type="PANTHER" id="PTHR45138:SF9">
    <property type="entry name" value="DIGUANYLATE CYCLASE DGCM-RELATED"/>
    <property type="match status" value="1"/>
</dbReference>
<keyword evidence="2" id="KW-1185">Reference proteome</keyword>
<dbReference type="NCBIfam" id="TIGR00254">
    <property type="entry name" value="GGDEF"/>
    <property type="match status" value="1"/>
</dbReference>